<sequence>MRRILLGAAMAAMLAGTAMGPLPGLGFAAMAQGAGNPFQPLLYVNDSAVTRYEVDQRVRFLQLLRAPETDLAAAEQALIDDRLRNFAAKQAGITASDEQINAGLEEFASRGNMGVEQFEQVLRSNGVDRETFRDFVTSGIVWREFVRQRVLGQARVTDAEVDQEMKKIIETPRITSVSLSELIIPAPQGQEARAMALAEDIVSRTRTEGDFASFARQYSATPSAQNGGRLPTAPLANLPPTLRPILLQMQPGQISQPLPVQGAVVLFFLRDTQGTLRPGAREQDLDYMRVRLGSTAEAARLQAVVNTCDDLLAQTSNLPAEQVMRQTVSQGQVPVGDGIRLAVLDDNETTVVSYGGAVDLLMLCKRSPALLTNPPAQAPVATSAEQDGQPAQPNPDALPEREAVRNQLFNRKVGEAADNYLAELRANAIIRRP</sequence>
<protein>
    <recommendedName>
        <fullName evidence="1">Parvulin-like PPIase</fullName>
    </recommendedName>
    <alternativeName>
        <fullName evidence="7">Peptidyl-prolyl cis-trans isomerase plp</fullName>
    </alternativeName>
    <alternativeName>
        <fullName evidence="8">Rotamase plp</fullName>
    </alternativeName>
</protein>
<evidence type="ECO:0000256" key="4">
    <source>
        <dbReference type="ARBA" id="ARBA00023110"/>
    </source>
</evidence>
<evidence type="ECO:0000256" key="2">
    <source>
        <dbReference type="ARBA" id="ARBA00022729"/>
    </source>
</evidence>
<dbReference type="PANTHER" id="PTHR47637:SF1">
    <property type="entry name" value="CHAPERONE SURA"/>
    <property type="match status" value="1"/>
</dbReference>
<evidence type="ECO:0000256" key="5">
    <source>
        <dbReference type="ARBA" id="ARBA00023186"/>
    </source>
</evidence>
<dbReference type="AlphaFoldDB" id="A0A521CET8"/>
<dbReference type="GO" id="GO:0003755">
    <property type="term" value="F:peptidyl-prolyl cis-trans isomerase activity"/>
    <property type="evidence" value="ECO:0007669"/>
    <property type="project" value="UniProtKB-KW"/>
</dbReference>
<dbReference type="Proteomes" id="UP000319014">
    <property type="component" value="Unassembled WGS sequence"/>
</dbReference>
<dbReference type="InterPro" id="IPR000297">
    <property type="entry name" value="PPIase_PpiC"/>
</dbReference>
<keyword evidence="14" id="KW-1185">Reference proteome</keyword>
<evidence type="ECO:0000256" key="7">
    <source>
        <dbReference type="ARBA" id="ARBA00030642"/>
    </source>
</evidence>
<dbReference type="InterPro" id="IPR015391">
    <property type="entry name" value="SurA_N"/>
</dbReference>
<dbReference type="RefSeq" id="WP_142662413.1">
    <property type="nucleotide sequence ID" value="NZ_FXTK01000004.1"/>
</dbReference>
<evidence type="ECO:0000256" key="3">
    <source>
        <dbReference type="ARBA" id="ARBA00022764"/>
    </source>
</evidence>
<keyword evidence="3" id="KW-0574">Periplasm</keyword>
<evidence type="ECO:0000256" key="10">
    <source>
        <dbReference type="SAM" id="MobiDB-lite"/>
    </source>
</evidence>
<feature type="region of interest" description="Disordered" evidence="10">
    <location>
        <begin position="374"/>
        <end position="397"/>
    </location>
</feature>
<dbReference type="Pfam" id="PF00639">
    <property type="entry name" value="Rotamase"/>
    <property type="match status" value="1"/>
</dbReference>
<organism evidence="13 14">
    <name type="scientific">Paracoccus laeviglucosivorans</name>
    <dbReference type="NCBI Taxonomy" id="1197861"/>
    <lineage>
        <taxon>Bacteria</taxon>
        <taxon>Pseudomonadati</taxon>
        <taxon>Pseudomonadota</taxon>
        <taxon>Alphaproteobacteria</taxon>
        <taxon>Rhodobacterales</taxon>
        <taxon>Paracoccaceae</taxon>
        <taxon>Paracoccus</taxon>
    </lineage>
</organism>
<dbReference type="Pfam" id="PF09312">
    <property type="entry name" value="SurA_N"/>
    <property type="match status" value="1"/>
</dbReference>
<evidence type="ECO:0000256" key="11">
    <source>
        <dbReference type="SAM" id="SignalP"/>
    </source>
</evidence>
<evidence type="ECO:0000256" key="8">
    <source>
        <dbReference type="ARBA" id="ARBA00031484"/>
    </source>
</evidence>
<dbReference type="Gene3D" id="3.10.50.40">
    <property type="match status" value="1"/>
</dbReference>
<evidence type="ECO:0000259" key="12">
    <source>
        <dbReference type="PROSITE" id="PS50198"/>
    </source>
</evidence>
<reference evidence="13 14" key="1">
    <citation type="submission" date="2017-05" db="EMBL/GenBank/DDBJ databases">
        <authorList>
            <person name="Varghese N."/>
            <person name="Submissions S."/>
        </authorList>
    </citation>
    <scope>NUCLEOTIDE SEQUENCE [LARGE SCALE GENOMIC DNA]</scope>
    <source>
        <strain evidence="13 14">DSM 100094</strain>
    </source>
</reference>
<dbReference type="SUPFAM" id="SSF54534">
    <property type="entry name" value="FKBP-like"/>
    <property type="match status" value="1"/>
</dbReference>
<feature type="domain" description="PpiC" evidence="12">
    <location>
        <begin position="174"/>
        <end position="271"/>
    </location>
</feature>
<evidence type="ECO:0000256" key="1">
    <source>
        <dbReference type="ARBA" id="ARBA00018370"/>
    </source>
</evidence>
<dbReference type="SUPFAM" id="SSF109998">
    <property type="entry name" value="Triger factor/SurA peptide-binding domain-like"/>
    <property type="match status" value="1"/>
</dbReference>
<gene>
    <name evidence="13" type="ORF">SAMN06265221_104210</name>
</gene>
<dbReference type="Gene3D" id="1.10.4030.10">
    <property type="entry name" value="Porin chaperone SurA, peptide-binding domain"/>
    <property type="match status" value="1"/>
</dbReference>
<keyword evidence="4 9" id="KW-0697">Rotamase</keyword>
<dbReference type="InterPro" id="IPR046357">
    <property type="entry name" value="PPIase_dom_sf"/>
</dbReference>
<keyword evidence="6 9" id="KW-0413">Isomerase</keyword>
<accession>A0A521CET8</accession>
<keyword evidence="5" id="KW-0143">Chaperone</keyword>
<dbReference type="PROSITE" id="PS50198">
    <property type="entry name" value="PPIC_PPIASE_2"/>
    <property type="match status" value="1"/>
</dbReference>
<dbReference type="InterPro" id="IPR050280">
    <property type="entry name" value="OMP_Chaperone_SurA"/>
</dbReference>
<dbReference type="PANTHER" id="PTHR47637">
    <property type="entry name" value="CHAPERONE SURA"/>
    <property type="match status" value="1"/>
</dbReference>
<dbReference type="InterPro" id="IPR027304">
    <property type="entry name" value="Trigger_fact/SurA_dom_sf"/>
</dbReference>
<dbReference type="OrthoDB" id="9791746at2"/>
<name>A0A521CET8_9RHOB</name>
<feature type="chain" id="PRO_5022041814" description="Parvulin-like PPIase" evidence="11">
    <location>
        <begin position="21"/>
        <end position="433"/>
    </location>
</feature>
<evidence type="ECO:0000256" key="9">
    <source>
        <dbReference type="PROSITE-ProRule" id="PRU00278"/>
    </source>
</evidence>
<keyword evidence="2 11" id="KW-0732">Signal</keyword>
<dbReference type="EMBL" id="FXTK01000004">
    <property type="protein sequence ID" value="SMO57281.1"/>
    <property type="molecule type" value="Genomic_DNA"/>
</dbReference>
<feature type="signal peptide" evidence="11">
    <location>
        <begin position="1"/>
        <end position="20"/>
    </location>
</feature>
<evidence type="ECO:0000256" key="6">
    <source>
        <dbReference type="ARBA" id="ARBA00023235"/>
    </source>
</evidence>
<proteinExistence type="predicted"/>
<evidence type="ECO:0000313" key="14">
    <source>
        <dbReference type="Proteomes" id="UP000319014"/>
    </source>
</evidence>
<evidence type="ECO:0000313" key="13">
    <source>
        <dbReference type="EMBL" id="SMO57281.1"/>
    </source>
</evidence>